<dbReference type="InterPro" id="IPR012337">
    <property type="entry name" value="RNaseH-like_sf"/>
</dbReference>
<dbReference type="Pfam" id="PF00075">
    <property type="entry name" value="RNase_H"/>
    <property type="match status" value="1"/>
</dbReference>
<protein>
    <recommendedName>
        <fullName evidence="1">RNase H type-1 domain-containing protein</fullName>
    </recommendedName>
</protein>
<evidence type="ECO:0000259" key="1">
    <source>
        <dbReference type="PROSITE" id="PS50879"/>
    </source>
</evidence>
<name>A0ABQ8T3T1_PERAM</name>
<reference evidence="2 3" key="1">
    <citation type="journal article" date="2022" name="Allergy">
        <title>Genome assembly and annotation of Periplaneta americana reveal a comprehensive cockroach allergen profile.</title>
        <authorList>
            <person name="Wang L."/>
            <person name="Xiong Q."/>
            <person name="Saelim N."/>
            <person name="Wang L."/>
            <person name="Nong W."/>
            <person name="Wan A.T."/>
            <person name="Shi M."/>
            <person name="Liu X."/>
            <person name="Cao Q."/>
            <person name="Hui J.H.L."/>
            <person name="Sookrung N."/>
            <person name="Leung T.F."/>
            <person name="Tungtrongchitr A."/>
            <person name="Tsui S.K.W."/>
        </authorList>
    </citation>
    <scope>NUCLEOTIDE SEQUENCE [LARGE SCALE GENOMIC DNA]</scope>
    <source>
        <strain evidence="2">PWHHKU_190912</strain>
    </source>
</reference>
<sequence>MFRGACAICFLAGRWSLNDLSDKQKSAIIHTDSLITLDSLRNTNNHKNIIETIRKQARKMKEQRWTIHYTWVKAHVGIAGNELADKLAKRAARNKDLEVCYERIPESEWLRVLQEESMSQWEKDWQTTTKGPVTKSYFPSVKDRLRVSIPLNNNLTTFLTGHGKLRAYFHRFHILDSPECPCGKGDQTAEHLIFQCAILDKERSVFRNNILKLGGHCTNTLSELMLKYKKQYIEFVQSVNLEKL</sequence>
<accession>A0ABQ8T3T1</accession>
<dbReference type="SUPFAM" id="SSF53098">
    <property type="entry name" value="Ribonuclease H-like"/>
    <property type="match status" value="1"/>
</dbReference>
<dbReference type="InterPro" id="IPR002156">
    <property type="entry name" value="RNaseH_domain"/>
</dbReference>
<proteinExistence type="predicted"/>
<evidence type="ECO:0000313" key="2">
    <source>
        <dbReference type="EMBL" id="KAJ4440721.1"/>
    </source>
</evidence>
<dbReference type="Proteomes" id="UP001148838">
    <property type="component" value="Unassembled WGS sequence"/>
</dbReference>
<feature type="domain" description="RNase H type-1" evidence="1">
    <location>
        <begin position="1"/>
        <end position="93"/>
    </location>
</feature>
<dbReference type="PROSITE" id="PS50879">
    <property type="entry name" value="RNASE_H_1"/>
    <property type="match status" value="1"/>
</dbReference>
<organism evidence="2 3">
    <name type="scientific">Periplaneta americana</name>
    <name type="common">American cockroach</name>
    <name type="synonym">Blatta americana</name>
    <dbReference type="NCBI Taxonomy" id="6978"/>
    <lineage>
        <taxon>Eukaryota</taxon>
        <taxon>Metazoa</taxon>
        <taxon>Ecdysozoa</taxon>
        <taxon>Arthropoda</taxon>
        <taxon>Hexapoda</taxon>
        <taxon>Insecta</taxon>
        <taxon>Pterygota</taxon>
        <taxon>Neoptera</taxon>
        <taxon>Polyneoptera</taxon>
        <taxon>Dictyoptera</taxon>
        <taxon>Blattodea</taxon>
        <taxon>Blattoidea</taxon>
        <taxon>Blattidae</taxon>
        <taxon>Blattinae</taxon>
        <taxon>Periplaneta</taxon>
    </lineage>
</organism>
<dbReference type="Gene3D" id="3.30.420.10">
    <property type="entry name" value="Ribonuclease H-like superfamily/Ribonuclease H"/>
    <property type="match status" value="1"/>
</dbReference>
<evidence type="ECO:0000313" key="3">
    <source>
        <dbReference type="Proteomes" id="UP001148838"/>
    </source>
</evidence>
<dbReference type="EMBL" id="JAJSOF020000017">
    <property type="protein sequence ID" value="KAJ4440721.1"/>
    <property type="molecule type" value="Genomic_DNA"/>
</dbReference>
<comment type="caution">
    <text evidence="2">The sequence shown here is derived from an EMBL/GenBank/DDBJ whole genome shotgun (WGS) entry which is preliminary data.</text>
</comment>
<gene>
    <name evidence="2" type="ORF">ANN_08869</name>
</gene>
<dbReference type="InterPro" id="IPR036397">
    <property type="entry name" value="RNaseH_sf"/>
</dbReference>
<keyword evidence="3" id="KW-1185">Reference proteome</keyword>
<dbReference type="CDD" id="cd09276">
    <property type="entry name" value="Rnase_HI_RT_non_LTR"/>
    <property type="match status" value="1"/>
</dbReference>